<reference evidence="2" key="1">
    <citation type="submission" date="2023-10" db="EMBL/GenBank/DDBJ databases">
        <title>Genome assembly of Pristionchus species.</title>
        <authorList>
            <person name="Yoshida K."/>
            <person name="Sommer R.J."/>
        </authorList>
    </citation>
    <scope>NUCLEOTIDE SEQUENCE</scope>
    <source>
        <strain evidence="2">RS5133</strain>
    </source>
</reference>
<sequence>MQLNSSEDCPLRVSRTPQVSPRAPHRNPNCPRSRPLARLLIIHLTRRTLEDTQFKCGLLALSFIVYSSTPRPSFALFPTSLAFDQSPKLGGEQPPR</sequence>
<dbReference type="AlphaFoldDB" id="A0AAV5UUZ9"/>
<organism evidence="2 3">
    <name type="scientific">Pristionchus fissidentatus</name>
    <dbReference type="NCBI Taxonomy" id="1538716"/>
    <lineage>
        <taxon>Eukaryota</taxon>
        <taxon>Metazoa</taxon>
        <taxon>Ecdysozoa</taxon>
        <taxon>Nematoda</taxon>
        <taxon>Chromadorea</taxon>
        <taxon>Rhabditida</taxon>
        <taxon>Rhabditina</taxon>
        <taxon>Diplogasteromorpha</taxon>
        <taxon>Diplogasteroidea</taxon>
        <taxon>Neodiplogasteridae</taxon>
        <taxon>Pristionchus</taxon>
    </lineage>
</organism>
<comment type="caution">
    <text evidence="2">The sequence shown here is derived from an EMBL/GenBank/DDBJ whole genome shotgun (WGS) entry which is preliminary data.</text>
</comment>
<protein>
    <submittedName>
        <fullName evidence="2">Uncharacterized protein</fullName>
    </submittedName>
</protein>
<evidence type="ECO:0000256" key="1">
    <source>
        <dbReference type="SAM" id="MobiDB-lite"/>
    </source>
</evidence>
<evidence type="ECO:0000313" key="3">
    <source>
        <dbReference type="Proteomes" id="UP001432322"/>
    </source>
</evidence>
<feature type="region of interest" description="Disordered" evidence="1">
    <location>
        <begin position="1"/>
        <end position="31"/>
    </location>
</feature>
<dbReference type="Proteomes" id="UP001432322">
    <property type="component" value="Unassembled WGS sequence"/>
</dbReference>
<name>A0AAV5UUZ9_9BILA</name>
<keyword evidence="3" id="KW-1185">Reference proteome</keyword>
<gene>
    <name evidence="2" type="ORF">PFISCL1PPCAC_1623</name>
</gene>
<proteinExistence type="predicted"/>
<dbReference type="EMBL" id="BTSY01000001">
    <property type="protein sequence ID" value="GMT10326.1"/>
    <property type="molecule type" value="Genomic_DNA"/>
</dbReference>
<evidence type="ECO:0000313" key="2">
    <source>
        <dbReference type="EMBL" id="GMT10326.1"/>
    </source>
</evidence>
<feature type="non-terminal residue" evidence="2">
    <location>
        <position position="96"/>
    </location>
</feature>
<accession>A0AAV5UUZ9</accession>